<sequence>MSYSNEEAYDMLLLLGECRGVFAAAANLWQERFPNRTPYSRNVFLRLDNRIRTEGVVQSHHNKGRQIRRAVRDEREADILASAELNPHDSLRRREIDSGVSYSSIQQIFSQHKIHPYRMSLHQALNDADFQSRLTFCNWIREQPRTFHQNILFSDESTFKNDGNVNTWNCRYWSHDNPHWLREIDHQHIWKVNVRCGIIGNQVVGPAFFDENLNGARYAALIETQLPVLLENLPLQLRQDMWFQQDGCPSHTSRVVRAVINNMFPNKWIGKYGPIDFPPRSPDLTVQDYYLWGRIKDIVYCDRPTTRNDMINRITEAIQSLSSVEILRATNSFQNRVDVCIEKNGVHFEHYLT</sequence>
<dbReference type="EMBL" id="QOIP01000009">
    <property type="protein sequence ID" value="RLU18350.1"/>
    <property type="molecule type" value="Genomic_DNA"/>
</dbReference>
<reference evidence="2" key="2">
    <citation type="submission" date="2018-07" db="EMBL/GenBank/DDBJ databases">
        <authorList>
            <person name="Mckenzie S.K."/>
            <person name="Kronauer D.J.C."/>
        </authorList>
    </citation>
    <scope>NUCLEOTIDE SEQUENCE</scope>
    <source>
        <strain evidence="2">Clonal line C1</strain>
    </source>
</reference>
<reference evidence="2" key="1">
    <citation type="journal article" date="2018" name="Genome Res.">
        <title>The genomic architecture and molecular evolution of ant odorant receptors.</title>
        <authorList>
            <person name="McKenzie S.K."/>
            <person name="Kronauer D.J.C."/>
        </authorList>
    </citation>
    <scope>NUCLEOTIDE SEQUENCE [LARGE SCALE GENOMIC DNA]</scope>
    <source>
        <strain evidence="2">Clonal line C1</strain>
    </source>
</reference>
<dbReference type="AlphaFoldDB" id="A0A3L8DCW8"/>
<gene>
    <name evidence="2" type="ORF">DMN91_008707</name>
</gene>
<dbReference type="PANTHER" id="PTHR47326:SF1">
    <property type="entry name" value="HTH PSQ-TYPE DOMAIN-CONTAINING PROTEIN"/>
    <property type="match status" value="1"/>
</dbReference>
<comment type="caution">
    <text evidence="2">The sequence shown here is derived from an EMBL/GenBank/DDBJ whole genome shotgun (WGS) entry which is preliminary data.</text>
</comment>
<evidence type="ECO:0000313" key="2">
    <source>
        <dbReference type="EMBL" id="RLU18350.1"/>
    </source>
</evidence>
<organism evidence="2">
    <name type="scientific">Ooceraea biroi</name>
    <name type="common">Clonal raider ant</name>
    <name type="synonym">Cerapachys biroi</name>
    <dbReference type="NCBI Taxonomy" id="2015173"/>
    <lineage>
        <taxon>Eukaryota</taxon>
        <taxon>Metazoa</taxon>
        <taxon>Ecdysozoa</taxon>
        <taxon>Arthropoda</taxon>
        <taxon>Hexapoda</taxon>
        <taxon>Insecta</taxon>
        <taxon>Pterygota</taxon>
        <taxon>Neoptera</taxon>
        <taxon>Endopterygota</taxon>
        <taxon>Hymenoptera</taxon>
        <taxon>Apocrita</taxon>
        <taxon>Aculeata</taxon>
        <taxon>Formicoidea</taxon>
        <taxon>Formicidae</taxon>
        <taxon>Dorylinae</taxon>
        <taxon>Ooceraea</taxon>
    </lineage>
</organism>
<dbReference type="Pfam" id="PF16087">
    <property type="entry name" value="DUF4817"/>
    <property type="match status" value="1"/>
</dbReference>
<accession>A0A3L8DCW8</accession>
<dbReference type="Gene3D" id="3.30.420.10">
    <property type="entry name" value="Ribonuclease H-like superfamily/Ribonuclease H"/>
    <property type="match status" value="1"/>
</dbReference>
<dbReference type="Proteomes" id="UP000279307">
    <property type="component" value="Chromosome 9"/>
</dbReference>
<dbReference type="PANTHER" id="PTHR47326">
    <property type="entry name" value="TRANSPOSABLE ELEMENT TC3 TRANSPOSASE-LIKE PROTEIN"/>
    <property type="match status" value="1"/>
</dbReference>
<protein>
    <recommendedName>
        <fullName evidence="1">DUF4817 domain-containing protein</fullName>
    </recommendedName>
</protein>
<name>A0A3L8DCW8_OOCBI</name>
<dbReference type="InterPro" id="IPR036397">
    <property type="entry name" value="RNaseH_sf"/>
</dbReference>
<evidence type="ECO:0000259" key="1">
    <source>
        <dbReference type="Pfam" id="PF16087"/>
    </source>
</evidence>
<dbReference type="OrthoDB" id="9986793at2759"/>
<dbReference type="GO" id="GO:0003676">
    <property type="term" value="F:nucleic acid binding"/>
    <property type="evidence" value="ECO:0007669"/>
    <property type="project" value="InterPro"/>
</dbReference>
<feature type="domain" description="DUF4817" evidence="1">
    <location>
        <begin position="6"/>
        <end position="58"/>
    </location>
</feature>
<proteinExistence type="predicted"/>
<dbReference type="InterPro" id="IPR032135">
    <property type="entry name" value="DUF4817"/>
</dbReference>